<keyword evidence="2 4" id="KW-0012">Acyltransferase</keyword>
<dbReference type="PROSITE" id="PS51186">
    <property type="entry name" value="GNAT"/>
    <property type="match status" value="2"/>
</dbReference>
<dbReference type="Proteomes" id="UP001579974">
    <property type="component" value="Unassembled WGS sequence"/>
</dbReference>
<dbReference type="InterPro" id="IPR050832">
    <property type="entry name" value="Bact_Acetyltransf"/>
</dbReference>
<feature type="domain" description="N-acetyltransferase" evidence="3">
    <location>
        <begin position="155"/>
        <end position="290"/>
    </location>
</feature>
<name>A0ABV5AFV3_9BACL</name>
<evidence type="ECO:0000259" key="3">
    <source>
        <dbReference type="PROSITE" id="PS51186"/>
    </source>
</evidence>
<dbReference type="CDD" id="cd04301">
    <property type="entry name" value="NAT_SF"/>
    <property type="match status" value="2"/>
</dbReference>
<keyword evidence="1 4" id="KW-0808">Transferase</keyword>
<accession>A0ABV5AFV3</accession>
<gene>
    <name evidence="4" type="ORF">KKP3000_004447</name>
</gene>
<evidence type="ECO:0000256" key="2">
    <source>
        <dbReference type="ARBA" id="ARBA00023315"/>
    </source>
</evidence>
<comment type="caution">
    <text evidence="4">The sequence shown here is derived from an EMBL/GenBank/DDBJ whole genome shotgun (WGS) entry which is preliminary data.</text>
</comment>
<proteinExistence type="predicted"/>
<dbReference type="EMBL" id="JBDXSU010000008">
    <property type="protein sequence ID" value="MFB5190951.1"/>
    <property type="molecule type" value="Genomic_DNA"/>
</dbReference>
<protein>
    <submittedName>
        <fullName evidence="4">GNAT family N-acetyltransferase</fullName>
        <ecNumber evidence="4">2.3.1.-</ecNumber>
    </submittedName>
</protein>
<dbReference type="GO" id="GO:0016746">
    <property type="term" value="F:acyltransferase activity"/>
    <property type="evidence" value="ECO:0007669"/>
    <property type="project" value="UniProtKB-KW"/>
</dbReference>
<sequence length="290" mass="32061">MSEHQVQVVQSRGLTARQIDDIHHLEAVCNQADDIQLKLNQNMLKSRPEAETNDFLAYQGEQLVGFLGIYQFQAKEVEISGMVHPSVRRHSVFSSLVSAATEEIRRRGVPKMVFINAKGSVSGKAFLESIGATYTFSEYWMQLERTAFAPREALVELQPITRDDIPIVASILADSFQSDIASNIGYLEAKMADTSASCYKVVLANITIGALSVNHPGDGRAFIYGFGIAPQYQGRGYGRQSLSLAVLSALESGYTVIELEVACENARALTLYESCGFKILRANDYYEKQL</sequence>
<dbReference type="Gene3D" id="3.40.630.30">
    <property type="match status" value="1"/>
</dbReference>
<evidence type="ECO:0000313" key="5">
    <source>
        <dbReference type="Proteomes" id="UP001579974"/>
    </source>
</evidence>
<dbReference type="EC" id="2.3.1.-" evidence="4"/>
<reference evidence="4 5" key="1">
    <citation type="journal article" date="2024" name="Int. J. Mol. Sci.">
        <title>Exploration of Alicyclobacillus spp. Genome in Search of Antibiotic Resistance.</title>
        <authorList>
            <person name="Bucka-Kolendo J."/>
            <person name="Kiousi D.E."/>
            <person name="Dekowska A."/>
            <person name="Mikolajczuk-Szczyrba A."/>
            <person name="Karadedos D.M."/>
            <person name="Michael P."/>
            <person name="Galanis A."/>
            <person name="Sokolowska B."/>
        </authorList>
    </citation>
    <scope>NUCLEOTIDE SEQUENCE [LARGE SCALE GENOMIC DNA]</scope>
    <source>
        <strain evidence="4 5">KKP 3000</strain>
    </source>
</reference>
<dbReference type="Pfam" id="PF00583">
    <property type="entry name" value="Acetyltransf_1"/>
    <property type="match status" value="2"/>
</dbReference>
<dbReference type="InterPro" id="IPR016181">
    <property type="entry name" value="Acyl_CoA_acyltransferase"/>
</dbReference>
<dbReference type="RefSeq" id="WP_275474627.1">
    <property type="nucleotide sequence ID" value="NZ_CP162940.1"/>
</dbReference>
<dbReference type="PANTHER" id="PTHR43877">
    <property type="entry name" value="AMINOALKYLPHOSPHONATE N-ACETYLTRANSFERASE-RELATED-RELATED"/>
    <property type="match status" value="1"/>
</dbReference>
<keyword evidence="5" id="KW-1185">Reference proteome</keyword>
<dbReference type="InterPro" id="IPR000182">
    <property type="entry name" value="GNAT_dom"/>
</dbReference>
<feature type="domain" description="N-acetyltransferase" evidence="3">
    <location>
        <begin position="14"/>
        <end position="161"/>
    </location>
</feature>
<evidence type="ECO:0000256" key="1">
    <source>
        <dbReference type="ARBA" id="ARBA00022679"/>
    </source>
</evidence>
<evidence type="ECO:0000313" key="4">
    <source>
        <dbReference type="EMBL" id="MFB5190951.1"/>
    </source>
</evidence>
<dbReference type="SUPFAM" id="SSF55729">
    <property type="entry name" value="Acyl-CoA N-acyltransferases (Nat)"/>
    <property type="match status" value="2"/>
</dbReference>
<organism evidence="4 5">
    <name type="scientific">Alicyclobacillus fastidiosus</name>
    <dbReference type="NCBI Taxonomy" id="392011"/>
    <lineage>
        <taxon>Bacteria</taxon>
        <taxon>Bacillati</taxon>
        <taxon>Bacillota</taxon>
        <taxon>Bacilli</taxon>
        <taxon>Bacillales</taxon>
        <taxon>Alicyclobacillaceae</taxon>
        <taxon>Alicyclobacillus</taxon>
    </lineage>
</organism>